<dbReference type="GO" id="GO:0016879">
    <property type="term" value="F:ligase activity, forming carbon-nitrogen bonds"/>
    <property type="evidence" value="ECO:0007669"/>
    <property type="project" value="TreeGrafter"/>
</dbReference>
<dbReference type="Gene3D" id="3.30.590.20">
    <property type="match status" value="1"/>
</dbReference>
<keyword evidence="2" id="KW-1185">Reference proteome</keyword>
<dbReference type="RefSeq" id="WP_049993884.1">
    <property type="nucleotide sequence ID" value="NZ_CP031310.1"/>
</dbReference>
<dbReference type="PANTHER" id="PTHR36510:SF3">
    <property type="entry name" value="CONSERVED PROTEIN"/>
    <property type="match status" value="1"/>
</dbReference>
<organism evidence="1 2">
    <name type="scientific">Halapricum salinum</name>
    <dbReference type="NCBI Taxonomy" id="1457250"/>
    <lineage>
        <taxon>Archaea</taxon>
        <taxon>Methanobacteriati</taxon>
        <taxon>Methanobacteriota</taxon>
        <taxon>Stenosarchaea group</taxon>
        <taxon>Halobacteria</taxon>
        <taxon>Halobacteriales</taxon>
        <taxon>Haloarculaceae</taxon>
        <taxon>Halapricum</taxon>
    </lineage>
</organism>
<sequence length="524" mass="57321">MTDLADLVDRSLAPSTRREFDERVDEQAAFLEGEFADGALDNDAFAIGLEMEVYAVAGEATDAAKDAGGATAPCSSCRLHQIPGSVFEDTDAVSKELGLHNAEINTDPNVFDDAGLAAQATAIEMETEKAHAAAGAEGCALVLDAMWTVPPDSGSVEYLSATTDVEGVQLASNMRSDPRYVAIDNDIVERAGGQIDFSVPGADIAFPSILFESLATSIQPHLQIPETASFPTYYNTAIRTLGPLLALATNSPFLPADVYGDVEDPGSLVEDTHHELRIAVFEQSVNETANPKVRVPVDIDDVTDVVDRVVADDVIAPFLREWIAEEPPTAYTDDYWEFEHKRGTYWRWLRCVVGGDPVEGAGDERSVRIEYRPLPTQPTVDDVVGLQALTVGLIRGLVVADHPLAELEWGAAERCFYDVARNGLEADLAWIDADGERTSDPDEIFAEVFEYAERGLDVQGIDDPDEYLDPIRARWKAEMAPSDWKKARVRESLADGADLETAITEMQRDYIAKSRETESFVEWL</sequence>
<name>A0A4D6HB30_9EURY</name>
<dbReference type="InterPro" id="IPR014746">
    <property type="entry name" value="Gln_synth/guanido_kin_cat_dom"/>
</dbReference>
<accession>A0A4D6HB30</accession>
<dbReference type="InterPro" id="IPR006336">
    <property type="entry name" value="GCS2"/>
</dbReference>
<evidence type="ECO:0000313" key="2">
    <source>
        <dbReference type="Proteomes" id="UP000296706"/>
    </source>
</evidence>
<dbReference type="GeneID" id="39846985"/>
<dbReference type="AlphaFoldDB" id="A0A4D6HB30"/>
<reference evidence="1 2" key="1">
    <citation type="journal article" date="2019" name="Nat. Commun.">
        <title>A new type of DNA phosphorothioation-based antiviral system in archaea.</title>
        <authorList>
            <person name="Xiong L."/>
            <person name="Liu S."/>
            <person name="Chen S."/>
            <person name="Xiao Y."/>
            <person name="Zhu B."/>
            <person name="Gao Y."/>
            <person name="Zhang Y."/>
            <person name="Chen B."/>
            <person name="Luo J."/>
            <person name="Deng Z."/>
            <person name="Chen X."/>
            <person name="Wang L."/>
            <person name="Chen S."/>
        </authorList>
    </citation>
    <scope>NUCLEOTIDE SEQUENCE [LARGE SCALE GENOMIC DNA]</scope>
    <source>
        <strain evidence="1 2">CBA1105</strain>
    </source>
</reference>
<gene>
    <name evidence="1" type="ORF">DV733_03930</name>
</gene>
<dbReference type="InterPro" id="IPR050141">
    <property type="entry name" value="GCL_type2/YbdK_subfam"/>
</dbReference>
<dbReference type="Pfam" id="PF04107">
    <property type="entry name" value="GCS2"/>
    <property type="match status" value="1"/>
</dbReference>
<evidence type="ECO:0000313" key="1">
    <source>
        <dbReference type="EMBL" id="QCC50436.1"/>
    </source>
</evidence>
<dbReference type="Proteomes" id="UP000296706">
    <property type="component" value="Chromosome"/>
</dbReference>
<dbReference type="PANTHER" id="PTHR36510">
    <property type="entry name" value="GLUTAMATE--CYSTEINE LIGASE 2-RELATED"/>
    <property type="match status" value="1"/>
</dbReference>
<dbReference type="KEGG" id="hsn:DV733_03930"/>
<protein>
    <recommendedName>
        <fullName evidence="3">Glutamate--cysteine ligase</fullName>
    </recommendedName>
</protein>
<evidence type="ECO:0008006" key="3">
    <source>
        <dbReference type="Google" id="ProtNLM"/>
    </source>
</evidence>
<proteinExistence type="predicted"/>
<dbReference type="OrthoDB" id="194541at2157"/>
<dbReference type="EMBL" id="CP031310">
    <property type="protein sequence ID" value="QCC50436.1"/>
    <property type="molecule type" value="Genomic_DNA"/>
</dbReference>
<dbReference type="SUPFAM" id="SSF55931">
    <property type="entry name" value="Glutamine synthetase/guanido kinase"/>
    <property type="match status" value="1"/>
</dbReference>